<keyword evidence="2" id="KW-1185">Reference proteome</keyword>
<accession>A0A076N8S1</accession>
<dbReference type="RefSeq" id="WP_017985239.1">
    <property type="nucleotide sequence ID" value="NZ_AQUL01000001.1"/>
</dbReference>
<dbReference type="NCBIfam" id="NF047352">
    <property type="entry name" value="P_loop_sacsin"/>
    <property type="match status" value="1"/>
</dbReference>
<name>A0A076N8S1_AMYME</name>
<reference evidence="1 2" key="1">
    <citation type="submission" date="2014-07" db="EMBL/GenBank/DDBJ databases">
        <title>Whole Genome Sequence of the Amycolatopsis methanolica 239.</title>
        <authorList>
            <person name="Tang B."/>
        </authorList>
    </citation>
    <scope>NUCLEOTIDE SEQUENCE [LARGE SCALE GENOMIC DNA]</scope>
    <source>
        <strain evidence="1 2">239</strain>
    </source>
</reference>
<protein>
    <recommendedName>
        <fullName evidence="3">Molecular chaperone Hsp90</fullName>
    </recommendedName>
</protein>
<dbReference type="InterPro" id="IPR036890">
    <property type="entry name" value="HATPase_C_sf"/>
</dbReference>
<dbReference type="EMBL" id="CP009110">
    <property type="protein sequence ID" value="AIJ26462.1"/>
    <property type="molecule type" value="Genomic_DNA"/>
</dbReference>
<gene>
    <name evidence="1" type="ORF">AMETH_6370</name>
</gene>
<dbReference type="PATRIC" id="fig|1068978.7.peg.6846"/>
<dbReference type="HOGENOM" id="CLU_005639_0_0_11"/>
<evidence type="ECO:0000313" key="2">
    <source>
        <dbReference type="Proteomes" id="UP000062973"/>
    </source>
</evidence>
<evidence type="ECO:0000313" key="1">
    <source>
        <dbReference type="EMBL" id="AIJ26462.1"/>
    </source>
</evidence>
<proteinExistence type="predicted"/>
<organism evidence="1 2">
    <name type="scientific">Amycolatopsis methanolica 239</name>
    <dbReference type="NCBI Taxonomy" id="1068978"/>
    <lineage>
        <taxon>Bacteria</taxon>
        <taxon>Bacillati</taxon>
        <taxon>Actinomycetota</taxon>
        <taxon>Actinomycetes</taxon>
        <taxon>Pseudonocardiales</taxon>
        <taxon>Pseudonocardiaceae</taxon>
        <taxon>Amycolatopsis</taxon>
        <taxon>Amycolatopsis methanolica group</taxon>
    </lineage>
</organism>
<evidence type="ECO:0008006" key="3">
    <source>
        <dbReference type="Google" id="ProtNLM"/>
    </source>
</evidence>
<dbReference type="OrthoDB" id="3201966at2"/>
<dbReference type="eggNOG" id="COG3225">
    <property type="taxonomic scope" value="Bacteria"/>
</dbReference>
<dbReference type="Proteomes" id="UP000062973">
    <property type="component" value="Chromosome"/>
</dbReference>
<dbReference type="AlphaFoldDB" id="A0A076N8S1"/>
<dbReference type="SUPFAM" id="SSF55874">
    <property type="entry name" value="ATPase domain of HSP90 chaperone/DNA topoisomerase II/histidine kinase"/>
    <property type="match status" value="1"/>
</dbReference>
<sequence>MSQLSDPFGTGALRASVLRAWQDSPTRFTEDTNAETDLRVGGYRDRLFVELAQNAADAAALAGAPGTLRVSVAGGELRVANTGAPLDAAGVASLASLRASAKQGDTVGQFGVGFAAVLAVSSEPRVISRTGGVAFSETRTREAAGSEGAVPVLRLPWPVDEDLPAGFDTEVRLPLRDGVAADELLARLHDEAEDLLLSLPWLARIEAPGAEWTRSEVDGVVELSTPSGTVRWLTRVGENVVWAKPVDGRLTEDVLHAPTPTDERLSLPARLIATVPLEPSRRRVLPGADDALAAAAREYPALVRELAPEDRLELVPEAGFPLSEVDGKLRELVGRQLATQAWLPAAEGDDLVPSSARVLSVESPRLLELLAGVVPGLAGISGYEPAQLLATVDADRLDVADLVDLLIGVDRDPEWWRSLYDAFLPLLDNHEVTADELGALPVPLADGRTLPGPRGALLLGASELLDLLADADVGGLRLVHPEAAHPLLERLGAKQAEAADLLDAPALREAIERSVADAESGLDTRPLAEAVLRLVSDTSAEGLGALALPSADGWRRADELVLPNSPLREVFDPEVFEEDGPFSVLDAEFAEQWPSRVLTELGVLDEFLVVGNSDEQPEIRDLDLVADDAWPQALRLIAGQRETWQALTMPDSPSAAWLERNALLAGRAPAEWRLPDAASLTGLYDPVPDVGVRPDVLAAAGVRAELAVRNLDDAADLLDRLGDPDREIPPGLILRAHALLAAADLEWAELDAPERVRTVDGSVVDAERTAVLDLPWLGAVWAPERLVAAAPGADVAALAELLDIPLLSEHAEARVSSDGEFVPWAEMTALVLAAELLNIPLPEGGLVVHDELTVEVDGVKRATPWWVESGTFHGEHHAEDSPEGLARAFAWAAGRWSERYLVEAVLNDPATTTYLL</sequence>
<dbReference type="STRING" id="1068978.AMETH_6370"/>
<dbReference type="KEGG" id="amq:AMETH_6370"/>